<keyword evidence="2" id="KW-1185">Reference proteome</keyword>
<evidence type="ECO:0000313" key="2">
    <source>
        <dbReference type="Proteomes" id="UP000636800"/>
    </source>
</evidence>
<gene>
    <name evidence="1" type="ORF">HPP92_021171</name>
</gene>
<evidence type="ECO:0000313" key="1">
    <source>
        <dbReference type="EMBL" id="KAG0460874.1"/>
    </source>
</evidence>
<protein>
    <submittedName>
        <fullName evidence="1">Uncharacterized protein</fullName>
    </submittedName>
</protein>
<accession>A0A835Q0J6</accession>
<dbReference type="EMBL" id="JADCNL010000011">
    <property type="protein sequence ID" value="KAG0460874.1"/>
    <property type="molecule type" value="Genomic_DNA"/>
</dbReference>
<dbReference type="Proteomes" id="UP000636800">
    <property type="component" value="Chromosome 11"/>
</dbReference>
<organism evidence="1 2">
    <name type="scientific">Vanilla planifolia</name>
    <name type="common">Vanilla</name>
    <dbReference type="NCBI Taxonomy" id="51239"/>
    <lineage>
        <taxon>Eukaryota</taxon>
        <taxon>Viridiplantae</taxon>
        <taxon>Streptophyta</taxon>
        <taxon>Embryophyta</taxon>
        <taxon>Tracheophyta</taxon>
        <taxon>Spermatophyta</taxon>
        <taxon>Magnoliopsida</taxon>
        <taxon>Liliopsida</taxon>
        <taxon>Asparagales</taxon>
        <taxon>Orchidaceae</taxon>
        <taxon>Vanilloideae</taxon>
        <taxon>Vanilleae</taxon>
        <taxon>Vanilla</taxon>
    </lineage>
</organism>
<dbReference type="AlphaFoldDB" id="A0A835Q0J6"/>
<name>A0A835Q0J6_VANPL</name>
<comment type="caution">
    <text evidence="1">The sequence shown here is derived from an EMBL/GenBank/DDBJ whole genome shotgun (WGS) entry which is preliminary data.</text>
</comment>
<proteinExistence type="predicted"/>
<reference evidence="1 2" key="1">
    <citation type="journal article" date="2020" name="Nat. Food">
        <title>A phased Vanilla planifolia genome enables genetic improvement of flavour and production.</title>
        <authorList>
            <person name="Hasing T."/>
            <person name="Tang H."/>
            <person name="Brym M."/>
            <person name="Khazi F."/>
            <person name="Huang T."/>
            <person name="Chambers A.H."/>
        </authorList>
    </citation>
    <scope>NUCLEOTIDE SEQUENCE [LARGE SCALE GENOMIC DNA]</scope>
    <source>
        <tissue evidence="1">Leaf</tissue>
    </source>
</reference>
<dbReference type="OrthoDB" id="66620at2759"/>
<sequence length="126" mass="13761">MASLVLLLSELLRPKGARLAAIDRHLSYSFQSLRSGVSYGDRSTGTPAKGMLENDRWEADVNLQDMKVSIESSVARLSSQVAFSVISSEALSWRKPAVGLRACRRPDHLLVVHSIKVAPSAGSRDR</sequence>